<evidence type="ECO:0000256" key="1">
    <source>
        <dbReference type="SAM" id="MobiDB-lite"/>
    </source>
</evidence>
<keyword evidence="3" id="KW-1185">Reference proteome</keyword>
<feature type="region of interest" description="Disordered" evidence="1">
    <location>
        <begin position="85"/>
        <end position="104"/>
    </location>
</feature>
<dbReference type="AlphaFoldDB" id="A0A068YGJ7"/>
<reference evidence="2" key="2">
    <citation type="submission" date="2015-11" db="EMBL/GenBank/DDBJ databases">
        <authorList>
            <person name="Zhang Y."/>
            <person name="Guo Z."/>
        </authorList>
    </citation>
    <scope>NUCLEOTIDE SEQUENCE</scope>
</reference>
<sequence>MGHTESVYRYRYDLQTPGLVRSQTGARLSVFKALAHDGVIGDKSFVVAIGINDITSTPRWCKGEKKNACYHISPVLTDWRSDGGRGVESKLENRRHSTKKWEES</sequence>
<dbReference type="Proteomes" id="UP000017246">
    <property type="component" value="Unassembled WGS sequence"/>
</dbReference>
<name>A0A068YGJ7_ECHMU</name>
<reference evidence="2" key="1">
    <citation type="journal article" date="2013" name="Nature">
        <title>The genomes of four tapeworm species reveal adaptations to parasitism.</title>
        <authorList>
            <person name="Tsai I.J."/>
            <person name="Zarowiecki M."/>
            <person name="Holroyd N."/>
            <person name="Garciarrubio A."/>
            <person name="Sanchez-Flores A."/>
            <person name="Brooks K.L."/>
            <person name="Tracey A."/>
            <person name="Bobes R.J."/>
            <person name="Fragoso G."/>
            <person name="Sciutto E."/>
            <person name="Aslett M."/>
            <person name="Beasley H."/>
            <person name="Bennett H.M."/>
            <person name="Cai J."/>
            <person name="Camicia F."/>
            <person name="Clark R."/>
            <person name="Cucher M."/>
            <person name="De Silva N."/>
            <person name="Day T.A."/>
            <person name="Deplazes P."/>
            <person name="Estrada K."/>
            <person name="Fernandez C."/>
            <person name="Holland P.W."/>
            <person name="Hou J."/>
            <person name="Hu S."/>
            <person name="Huckvale T."/>
            <person name="Hung S.S."/>
            <person name="Kamenetzky L."/>
            <person name="Keane J.A."/>
            <person name="Kiss F."/>
            <person name="Koziol U."/>
            <person name="Lambert O."/>
            <person name="Liu K."/>
            <person name="Luo X."/>
            <person name="Luo Y."/>
            <person name="Macchiaroli N."/>
            <person name="Nichol S."/>
            <person name="Paps J."/>
            <person name="Parkinson J."/>
            <person name="Pouchkina-Stantcheva N."/>
            <person name="Riddiford N."/>
            <person name="Rosenzvit M."/>
            <person name="Salinas G."/>
            <person name="Wasmuth J.D."/>
            <person name="Zamanian M."/>
            <person name="Zheng Y."/>
            <person name="Cai X."/>
            <person name="Soberon X."/>
            <person name="Olson P.D."/>
            <person name="Laclette J.P."/>
            <person name="Brehm K."/>
            <person name="Berriman M."/>
            <person name="Garciarrubio A."/>
            <person name="Bobes R.J."/>
            <person name="Fragoso G."/>
            <person name="Sanchez-Flores A."/>
            <person name="Estrada K."/>
            <person name="Cevallos M.A."/>
            <person name="Morett E."/>
            <person name="Gonzalez V."/>
            <person name="Portillo T."/>
            <person name="Ochoa-Leyva A."/>
            <person name="Jose M.V."/>
            <person name="Sciutto E."/>
            <person name="Landa A."/>
            <person name="Jimenez L."/>
            <person name="Valdes V."/>
            <person name="Carrero J.C."/>
            <person name="Larralde C."/>
            <person name="Morales-Montor J."/>
            <person name="Limon-Lason J."/>
            <person name="Soberon X."/>
            <person name="Laclette J.P."/>
        </authorList>
    </citation>
    <scope>NUCLEOTIDE SEQUENCE [LARGE SCALE GENOMIC DNA]</scope>
</reference>
<evidence type="ECO:0000313" key="2">
    <source>
        <dbReference type="EMBL" id="CDS41353.1"/>
    </source>
</evidence>
<accession>A0A068YGJ7</accession>
<organism evidence="2 3">
    <name type="scientific">Echinococcus multilocularis</name>
    <name type="common">Fox tapeworm</name>
    <dbReference type="NCBI Taxonomy" id="6211"/>
    <lineage>
        <taxon>Eukaryota</taxon>
        <taxon>Metazoa</taxon>
        <taxon>Spiralia</taxon>
        <taxon>Lophotrochozoa</taxon>
        <taxon>Platyhelminthes</taxon>
        <taxon>Cestoda</taxon>
        <taxon>Eucestoda</taxon>
        <taxon>Cyclophyllidea</taxon>
        <taxon>Taeniidae</taxon>
        <taxon>Echinococcus</taxon>
    </lineage>
</organism>
<gene>
    <name evidence="2" type="ORF">EmuJ_000899700</name>
</gene>
<evidence type="ECO:0000313" key="3">
    <source>
        <dbReference type="Proteomes" id="UP000017246"/>
    </source>
</evidence>
<protein>
    <submittedName>
        <fullName evidence="2">Expressed protein</fullName>
    </submittedName>
</protein>
<proteinExistence type="predicted"/>
<dbReference type="EMBL" id="LN902841">
    <property type="protein sequence ID" value="CDS41353.1"/>
    <property type="molecule type" value="Genomic_DNA"/>
</dbReference>